<feature type="repeat" description="WD" evidence="3">
    <location>
        <begin position="1081"/>
        <end position="1122"/>
    </location>
</feature>
<dbReference type="SUPFAM" id="SSF52200">
    <property type="entry name" value="Toll/Interleukin receptor TIR domain"/>
    <property type="match status" value="1"/>
</dbReference>
<dbReference type="InterPro" id="IPR011047">
    <property type="entry name" value="Quinoprotein_ADH-like_sf"/>
</dbReference>
<dbReference type="CDD" id="cd00200">
    <property type="entry name" value="WD40"/>
    <property type="match status" value="1"/>
</dbReference>
<keyword evidence="1 3" id="KW-0853">WD repeat</keyword>
<gene>
    <name evidence="6" type="ORF">HMI49_02235</name>
</gene>
<protein>
    <submittedName>
        <fullName evidence="6">TIR domain-containing protein</fullName>
    </submittedName>
</protein>
<dbReference type="SUPFAM" id="SSF50969">
    <property type="entry name" value="YVTN repeat-like/Quinoprotein amine dehydrogenase"/>
    <property type="match status" value="1"/>
</dbReference>
<dbReference type="PROSITE" id="PS50082">
    <property type="entry name" value="WD_REPEATS_2"/>
    <property type="match status" value="5"/>
</dbReference>
<dbReference type="Pfam" id="PF13676">
    <property type="entry name" value="TIR_2"/>
    <property type="match status" value="1"/>
</dbReference>
<proteinExistence type="predicted"/>
<comment type="caution">
    <text evidence="6">The sequence shown here is derived from an EMBL/GenBank/DDBJ whole genome shotgun (WGS) entry which is preliminary data.</text>
</comment>
<feature type="repeat" description="WD" evidence="3">
    <location>
        <begin position="739"/>
        <end position="772"/>
    </location>
</feature>
<reference evidence="6 7" key="1">
    <citation type="submission" date="2020-05" db="EMBL/GenBank/DDBJ databases">
        <authorList>
            <person name="Whitworth D."/>
        </authorList>
    </citation>
    <scope>NUCLEOTIDE SEQUENCE [LARGE SCALE GENOMIC DNA]</scope>
    <source>
        <strain evidence="6 7">AB043B</strain>
    </source>
</reference>
<dbReference type="InterPro" id="IPR049052">
    <property type="entry name" value="nSTAND1"/>
</dbReference>
<evidence type="ECO:0000313" key="6">
    <source>
        <dbReference type="EMBL" id="NOK32022.1"/>
    </source>
</evidence>
<dbReference type="InterPro" id="IPR027417">
    <property type="entry name" value="P-loop_NTPase"/>
</dbReference>
<dbReference type="PROSITE" id="PS00678">
    <property type="entry name" value="WD_REPEATS_1"/>
    <property type="match status" value="2"/>
</dbReference>
<evidence type="ECO:0000256" key="3">
    <source>
        <dbReference type="PROSITE-ProRule" id="PRU00221"/>
    </source>
</evidence>
<dbReference type="InterPro" id="IPR000157">
    <property type="entry name" value="TIR_dom"/>
</dbReference>
<dbReference type="PROSITE" id="PS50294">
    <property type="entry name" value="WD_REPEATS_REGION"/>
    <property type="match status" value="5"/>
</dbReference>
<dbReference type="InterPro" id="IPR019775">
    <property type="entry name" value="WD40_repeat_CS"/>
</dbReference>
<dbReference type="GO" id="GO:0007165">
    <property type="term" value="P:signal transduction"/>
    <property type="evidence" value="ECO:0007669"/>
    <property type="project" value="InterPro"/>
</dbReference>
<feature type="domain" description="TIR" evidence="5">
    <location>
        <begin position="7"/>
        <end position="136"/>
    </location>
</feature>
<dbReference type="PANTHER" id="PTHR19879:SF9">
    <property type="entry name" value="TRANSCRIPTION INITIATION FACTOR TFIID SUBUNIT 5"/>
    <property type="match status" value="1"/>
</dbReference>
<accession>A0A7Y4KE60</accession>
<dbReference type="SUPFAM" id="SSF50998">
    <property type="entry name" value="Quinoprotein alcohol dehydrogenase-like"/>
    <property type="match status" value="1"/>
</dbReference>
<evidence type="ECO:0000313" key="7">
    <source>
        <dbReference type="Proteomes" id="UP000563426"/>
    </source>
</evidence>
<evidence type="ECO:0000256" key="2">
    <source>
        <dbReference type="ARBA" id="ARBA00022737"/>
    </source>
</evidence>
<evidence type="ECO:0000259" key="5">
    <source>
        <dbReference type="PROSITE" id="PS50104"/>
    </source>
</evidence>
<dbReference type="InterPro" id="IPR035897">
    <property type="entry name" value="Toll_tir_struct_dom_sf"/>
</dbReference>
<feature type="repeat" description="WD" evidence="3">
    <location>
        <begin position="862"/>
        <end position="903"/>
    </location>
</feature>
<sequence>MSGTAPKSWDLFLSYHSRDHALATELAYRLRGEGLQPWFDKWELIPGEPWLPAVEHGIAESPCMVVCIGASGWGPVQDAEAQNARIRAMLDRKRRVIPVFMAGVEQVELPGLLKNLAYVDLRGGSDEEFRRLALAIRGLAAGPRPATVVECPYRGLQPFESQHAWMFFGRLEDVSGLLDRLRRAQRLLLIVGPSGSGKSSLVMAGLLPAVASGQLHGSYDWRVVSVRPGARPCHELAVALGSLEETPPPDGVTRLQALRRSLREDPESLTDQVDLLLQQQPRTCRLLLLVDQLEEVFSQCQDRTDRDAFLANLVHAGTIAGGRVHVVATLRSDFLGRLQEWPGIAGQLNDATYLMRSMAEDELRETLTRPAQLSGLRFEPGLIEELVSAVRAQPGDLPLLQFTLLQLWKERQGETLTWEAYERIRRLQGAIARSAEQCLSTLTERQQSLVPRVFRRLVIVGDETGDTRRRASREELEALGAEVPILLERFISARLLVASDGRVELAHEALVRGWERLREWLEEERELLMLRQEVERASEAWRRSGQSTDELWRGSRMARAGELEDALAPLLTEGERAFLHESREALRREAERAELAVARMLAMRSAQVRPHRPMLSLLLAREAVSRYSHPETRSELYAALLGSPLREVIPLAGRARTGQSLFRPSPDGATFFVCSSGMAALLSRAGKLIMELPVKSLDVKFVRFSPDGERLAVIPSHGVKGIAAWLFSARGELISTLRDGGSQEPTNCASFSPDGQRLLTARSDGAVRLWNVALCHATHLPTGGGFSYGYFSPDGTRLLTLSSESRTANLWSAEGERLQELEGHKHRIIHGSWSPDGTHVLTSARDDTARVWDRDGNSIATLTGHTAPLTHGAFDPSGSRVLTVSEDSTARLWDLTGKSLLILRDAPQALEFCSWSPQGRHFLTWNQSRLRIYRDSGRLLTTLQEHEVPGRYHATWSSDGASLMTSHAGRHDEDGPEIQVWAVEPAPTRVLQGHRGEIQHVVPQPAGGRILTVSLDCVCLWNAQGTLLHRIEREDQPTDRTPLFTGACWDPQGRMFLTYGYNSLVRGWDADGQPLLRLEGQEQHQLGIHRARFSTDGSRILTVSNDGSARLWSLEGRELVRMGDHYWGVDSGEVSPTGHHALTVSAHRELYVWDLRPPFINISEAVSLFGAYSYASGECALEQNGSREAVPTYPAARLLHRSHRPLSSFADIDNAHFVPGSPRIVLLNKGIHCLDLETGESRALAPGHRASCGAVNPDGTRILLGYDQGHAEVRNFDGNVLWQLRGHEAAVGKVGWTPDGARAFTAAEDGTVCLWEPDGSLLATLRGHIDPLTDVTFDGRGEHLLTTAGTVAWSWPATREGLKALAEQRPLRDFTPQERQRYLE</sequence>
<dbReference type="PROSITE" id="PS50104">
    <property type="entry name" value="TIR"/>
    <property type="match status" value="1"/>
</dbReference>
<dbReference type="Pfam" id="PF20703">
    <property type="entry name" value="nSTAND1"/>
    <property type="match status" value="1"/>
</dbReference>
<keyword evidence="4" id="KW-0175">Coiled coil</keyword>
<feature type="repeat" description="WD" evidence="3">
    <location>
        <begin position="1284"/>
        <end position="1316"/>
    </location>
</feature>
<evidence type="ECO:0000256" key="4">
    <source>
        <dbReference type="SAM" id="Coils"/>
    </source>
</evidence>
<dbReference type="InterPro" id="IPR001680">
    <property type="entry name" value="WD40_rpt"/>
</dbReference>
<dbReference type="Gene3D" id="3.40.50.10140">
    <property type="entry name" value="Toll/interleukin-1 receptor homology (TIR) domain"/>
    <property type="match status" value="1"/>
</dbReference>
<dbReference type="PANTHER" id="PTHR19879">
    <property type="entry name" value="TRANSCRIPTION INITIATION FACTOR TFIID"/>
    <property type="match status" value="1"/>
</dbReference>
<dbReference type="SMART" id="SM00320">
    <property type="entry name" value="WD40"/>
    <property type="match status" value="13"/>
</dbReference>
<keyword evidence="2" id="KW-0677">Repeat</keyword>
<evidence type="ECO:0000256" key="1">
    <source>
        <dbReference type="ARBA" id="ARBA00022574"/>
    </source>
</evidence>
<dbReference type="RefSeq" id="WP_171432843.1">
    <property type="nucleotide sequence ID" value="NZ_JABFJV010000007.1"/>
</dbReference>
<name>A0A7Y4KE60_9BACT</name>
<keyword evidence="7" id="KW-1185">Reference proteome</keyword>
<dbReference type="EMBL" id="JABFJV010000007">
    <property type="protein sequence ID" value="NOK32022.1"/>
    <property type="molecule type" value="Genomic_DNA"/>
</dbReference>
<feature type="repeat" description="WD" evidence="3">
    <location>
        <begin position="821"/>
        <end position="853"/>
    </location>
</feature>
<dbReference type="Pfam" id="PF00400">
    <property type="entry name" value="WD40"/>
    <property type="match status" value="5"/>
</dbReference>
<dbReference type="InterPro" id="IPR015943">
    <property type="entry name" value="WD40/YVTN_repeat-like_dom_sf"/>
</dbReference>
<dbReference type="Proteomes" id="UP000563426">
    <property type="component" value="Unassembled WGS sequence"/>
</dbReference>
<organism evidence="6 7">
    <name type="scientific">Corallococcus exercitus</name>
    <dbReference type="NCBI Taxonomy" id="2316736"/>
    <lineage>
        <taxon>Bacteria</taxon>
        <taxon>Pseudomonadati</taxon>
        <taxon>Myxococcota</taxon>
        <taxon>Myxococcia</taxon>
        <taxon>Myxococcales</taxon>
        <taxon>Cystobacterineae</taxon>
        <taxon>Myxococcaceae</taxon>
        <taxon>Corallococcus</taxon>
    </lineage>
</organism>
<dbReference type="Gene3D" id="2.130.10.10">
    <property type="entry name" value="YVTN repeat-like/Quinoprotein amine dehydrogenase"/>
    <property type="match status" value="4"/>
</dbReference>
<dbReference type="SUPFAM" id="SSF52540">
    <property type="entry name" value="P-loop containing nucleoside triphosphate hydrolases"/>
    <property type="match status" value="1"/>
</dbReference>
<dbReference type="InterPro" id="IPR011044">
    <property type="entry name" value="Quino_amine_DH_bsu"/>
</dbReference>
<feature type="coiled-coil region" evidence="4">
    <location>
        <begin position="576"/>
        <end position="603"/>
    </location>
</feature>